<proteinExistence type="inferred from homology"/>
<dbReference type="InterPro" id="IPR056462">
    <property type="entry name" value="HAD_RAM2/GPAT1-8"/>
</dbReference>
<dbReference type="GO" id="GO:0010143">
    <property type="term" value="P:cutin biosynthetic process"/>
    <property type="evidence" value="ECO:0007669"/>
    <property type="project" value="TreeGrafter"/>
</dbReference>
<sequence length="245" mass="27230">MEGGLLQSSSYFPYFIVVALKSGGLLRALLLELISIIRAMTLIYFCGVNISSFCVSEAVLPKHLLGDVGRDGFQLLMAGERKVCLSRMPKVMVVREMKVASGYYTGFMEKMAGEEEALLEQEEVDREPLGFTAEGKVPLHSLFSRCQEVVVVSEKEKAAWRPLPREEYPEALVFHDGRVAFRATPLATTAMFVWLPFGCLLVLIRAVIFIFLPYGVTNAALAFTGMKYRLETSPFIPSRPPPHAG</sequence>
<dbReference type="AlphaFoldDB" id="A0A7I8KN62"/>
<comment type="similarity">
    <text evidence="2">Belongs to the GPAT/DAPAT family.</text>
</comment>
<dbReference type="Pfam" id="PF23270">
    <property type="entry name" value="HAD_RAM2_N"/>
    <property type="match status" value="1"/>
</dbReference>
<keyword evidence="10" id="KW-1185">Reference proteome</keyword>
<evidence type="ECO:0000256" key="3">
    <source>
        <dbReference type="ARBA" id="ARBA00022679"/>
    </source>
</evidence>
<evidence type="ECO:0000256" key="6">
    <source>
        <dbReference type="ARBA" id="ARBA00023136"/>
    </source>
</evidence>
<feature type="domain" description="Glycerol-3-phosphate acyltransferase RAM2/GPAT1-8 HAD-like" evidence="8">
    <location>
        <begin position="1"/>
        <end position="152"/>
    </location>
</feature>
<dbReference type="GO" id="GO:0016020">
    <property type="term" value="C:membrane"/>
    <property type="evidence" value="ECO:0007669"/>
    <property type="project" value="UniProtKB-SubCell"/>
</dbReference>
<dbReference type="EMBL" id="LR746269">
    <property type="protein sequence ID" value="CAA7398538.1"/>
    <property type="molecule type" value="Genomic_DNA"/>
</dbReference>
<name>A0A7I8KN62_SPIIN</name>
<dbReference type="GO" id="GO:0016791">
    <property type="term" value="F:phosphatase activity"/>
    <property type="evidence" value="ECO:0007669"/>
    <property type="project" value="TreeGrafter"/>
</dbReference>
<dbReference type="Proteomes" id="UP000663760">
    <property type="component" value="Chromosome 6"/>
</dbReference>
<feature type="transmembrane region" description="Helical" evidence="7">
    <location>
        <begin position="12"/>
        <end position="30"/>
    </location>
</feature>
<keyword evidence="3" id="KW-0808">Transferase</keyword>
<reference evidence="9" key="1">
    <citation type="submission" date="2020-02" db="EMBL/GenBank/DDBJ databases">
        <authorList>
            <person name="Scholz U."/>
            <person name="Mascher M."/>
            <person name="Fiebig A."/>
        </authorList>
    </citation>
    <scope>NUCLEOTIDE SEQUENCE</scope>
</reference>
<evidence type="ECO:0000313" key="9">
    <source>
        <dbReference type="EMBL" id="CAA7398538.1"/>
    </source>
</evidence>
<dbReference type="PANTHER" id="PTHR15486">
    <property type="entry name" value="ANCIENT UBIQUITOUS PROTEIN"/>
    <property type="match status" value="1"/>
</dbReference>
<feature type="transmembrane region" description="Helical" evidence="7">
    <location>
        <begin position="191"/>
        <end position="216"/>
    </location>
</feature>
<accession>A0A7I8KN62</accession>
<comment type="subcellular location">
    <subcellularLocation>
        <location evidence="1">Membrane</location>
    </subcellularLocation>
</comment>
<protein>
    <recommendedName>
        <fullName evidence="8">Glycerol-3-phosphate acyltransferase RAM2/GPAT1-8 HAD-like domain-containing protein</fullName>
    </recommendedName>
</protein>
<evidence type="ECO:0000259" key="8">
    <source>
        <dbReference type="Pfam" id="PF23270"/>
    </source>
</evidence>
<evidence type="ECO:0000256" key="4">
    <source>
        <dbReference type="ARBA" id="ARBA00022692"/>
    </source>
</evidence>
<evidence type="ECO:0000256" key="1">
    <source>
        <dbReference type="ARBA" id="ARBA00004370"/>
    </source>
</evidence>
<dbReference type="PANTHER" id="PTHR15486:SF62">
    <property type="entry name" value="GLYCEROL-3-PHOSPHATE ACYLTRANSFERASE 2-RELATED"/>
    <property type="match status" value="1"/>
</dbReference>
<evidence type="ECO:0000313" key="10">
    <source>
        <dbReference type="Proteomes" id="UP000663760"/>
    </source>
</evidence>
<keyword evidence="4 7" id="KW-0812">Transmembrane</keyword>
<gene>
    <name evidence="9" type="ORF">SI8410_06009203</name>
</gene>
<organism evidence="9 10">
    <name type="scientific">Spirodela intermedia</name>
    <name type="common">Intermediate duckweed</name>
    <dbReference type="NCBI Taxonomy" id="51605"/>
    <lineage>
        <taxon>Eukaryota</taxon>
        <taxon>Viridiplantae</taxon>
        <taxon>Streptophyta</taxon>
        <taxon>Embryophyta</taxon>
        <taxon>Tracheophyta</taxon>
        <taxon>Spermatophyta</taxon>
        <taxon>Magnoliopsida</taxon>
        <taxon>Liliopsida</taxon>
        <taxon>Araceae</taxon>
        <taxon>Lemnoideae</taxon>
        <taxon>Spirodela</taxon>
    </lineage>
</organism>
<evidence type="ECO:0000256" key="7">
    <source>
        <dbReference type="SAM" id="Phobius"/>
    </source>
</evidence>
<dbReference type="OrthoDB" id="1854593at2759"/>
<evidence type="ECO:0000256" key="5">
    <source>
        <dbReference type="ARBA" id="ARBA00022989"/>
    </source>
</evidence>
<dbReference type="GO" id="GO:0090447">
    <property type="term" value="F:glycerol-3-phosphate 2-O-acyltransferase activity"/>
    <property type="evidence" value="ECO:0007669"/>
    <property type="project" value="TreeGrafter"/>
</dbReference>
<keyword evidence="5 7" id="KW-1133">Transmembrane helix</keyword>
<keyword evidence="6 7" id="KW-0472">Membrane</keyword>
<evidence type="ECO:0000256" key="2">
    <source>
        <dbReference type="ARBA" id="ARBA00007937"/>
    </source>
</evidence>